<feature type="compositionally biased region" description="Basic and acidic residues" evidence="1">
    <location>
        <begin position="445"/>
        <end position="457"/>
    </location>
</feature>
<dbReference type="EMBL" id="JASPKY010000205">
    <property type="protein sequence ID" value="KAK9720985.1"/>
    <property type="molecule type" value="Genomic_DNA"/>
</dbReference>
<feature type="compositionally biased region" description="Basic and acidic residues" evidence="1">
    <location>
        <begin position="403"/>
        <end position="415"/>
    </location>
</feature>
<organism evidence="3 4">
    <name type="scientific">Popillia japonica</name>
    <name type="common">Japanese beetle</name>
    <dbReference type="NCBI Taxonomy" id="7064"/>
    <lineage>
        <taxon>Eukaryota</taxon>
        <taxon>Metazoa</taxon>
        <taxon>Ecdysozoa</taxon>
        <taxon>Arthropoda</taxon>
        <taxon>Hexapoda</taxon>
        <taxon>Insecta</taxon>
        <taxon>Pterygota</taxon>
        <taxon>Neoptera</taxon>
        <taxon>Endopterygota</taxon>
        <taxon>Coleoptera</taxon>
        <taxon>Polyphaga</taxon>
        <taxon>Scarabaeiformia</taxon>
        <taxon>Scarabaeidae</taxon>
        <taxon>Rutelinae</taxon>
        <taxon>Popillia</taxon>
    </lineage>
</organism>
<feature type="compositionally biased region" description="Acidic residues" evidence="1">
    <location>
        <begin position="458"/>
        <end position="472"/>
    </location>
</feature>
<feature type="compositionally biased region" description="Low complexity" evidence="1">
    <location>
        <begin position="1"/>
        <end position="15"/>
    </location>
</feature>
<evidence type="ECO:0000256" key="1">
    <source>
        <dbReference type="SAM" id="MobiDB-lite"/>
    </source>
</evidence>
<accession>A0AAW1KMY6</accession>
<feature type="compositionally biased region" description="Polar residues" evidence="1">
    <location>
        <begin position="22"/>
        <end position="40"/>
    </location>
</feature>
<feature type="compositionally biased region" description="Acidic residues" evidence="1">
    <location>
        <begin position="298"/>
        <end position="307"/>
    </location>
</feature>
<feature type="region of interest" description="Disordered" evidence="1">
    <location>
        <begin position="394"/>
        <end position="472"/>
    </location>
</feature>
<comment type="caution">
    <text evidence="3">The sequence shown here is derived from an EMBL/GenBank/DDBJ whole genome shotgun (WGS) entry which is preliminary data.</text>
</comment>
<sequence>MPTKSKLSLIKSPPSFEETHSKSSASESQDSVQEVLSGSDSEQTLMCQVCDKSFTVKCEYLVHKLKHEKLEDAVVKVFRHSLPAKLNVSELSPKKTVVSPENINKLLTKWIGEHAAQAYADAEHNISEITADLNEKSGENEEESEKSKEESEKSEAESEKSNEESEKSNEESEKSIEESEKSKEVETTEEVGKQDETSGKDENIEENHDSDKNEENEKEDQNPIEKPGEEAGEKKIVAKETNLGDNNTTSADMDEIKHDSTDDEATNELEKEVIPNDKDKSNDGEKLQESEAEKTIEVDESESDEDASPTSPVLVEPLLLSKENEPCSKTTDNLENGNENESNCEGATINEPVTEVLNKDKQSKSDCFDEFSNSGLVSPPVMTCEDLINILETNIADDEESTTEAREADKRKRENDSEEVTPRRKRVRFADEKEVFTPYQDDGVSLEKIDESDHSADPIEDVEDNETETVSE</sequence>
<gene>
    <name evidence="3" type="ORF">QE152_g21774</name>
</gene>
<feature type="compositionally biased region" description="Basic and acidic residues" evidence="1">
    <location>
        <begin position="133"/>
        <end position="238"/>
    </location>
</feature>
<dbReference type="AlphaFoldDB" id="A0AAW1KMY6"/>
<name>A0AAW1KMY6_POPJA</name>
<keyword evidence="4" id="KW-1185">Reference proteome</keyword>
<feature type="compositionally biased region" description="Basic and acidic residues" evidence="1">
    <location>
        <begin position="268"/>
        <end position="297"/>
    </location>
</feature>
<dbReference type="InterPro" id="IPR013087">
    <property type="entry name" value="Znf_C2H2_type"/>
</dbReference>
<dbReference type="PROSITE" id="PS00028">
    <property type="entry name" value="ZINC_FINGER_C2H2_1"/>
    <property type="match status" value="1"/>
</dbReference>
<evidence type="ECO:0000313" key="3">
    <source>
        <dbReference type="EMBL" id="KAK9720985.1"/>
    </source>
</evidence>
<feature type="compositionally biased region" description="Low complexity" evidence="1">
    <location>
        <begin position="333"/>
        <end position="345"/>
    </location>
</feature>
<reference evidence="3 4" key="1">
    <citation type="journal article" date="2024" name="BMC Genomics">
        <title>De novo assembly and annotation of Popillia japonica's genome with initial clues to its potential as an invasive pest.</title>
        <authorList>
            <person name="Cucini C."/>
            <person name="Boschi S."/>
            <person name="Funari R."/>
            <person name="Cardaioli E."/>
            <person name="Iannotti N."/>
            <person name="Marturano G."/>
            <person name="Paoli F."/>
            <person name="Bruttini M."/>
            <person name="Carapelli A."/>
            <person name="Frati F."/>
            <person name="Nardi F."/>
        </authorList>
    </citation>
    <scope>NUCLEOTIDE SEQUENCE [LARGE SCALE GENOMIC DNA]</scope>
    <source>
        <strain evidence="3">DMR45628</strain>
    </source>
</reference>
<feature type="domain" description="C2H2-type" evidence="2">
    <location>
        <begin position="47"/>
        <end position="67"/>
    </location>
</feature>
<proteinExistence type="predicted"/>
<feature type="region of interest" description="Disordered" evidence="1">
    <location>
        <begin position="132"/>
        <end position="349"/>
    </location>
</feature>
<dbReference type="Proteomes" id="UP001458880">
    <property type="component" value="Unassembled WGS sequence"/>
</dbReference>
<evidence type="ECO:0000259" key="2">
    <source>
        <dbReference type="PROSITE" id="PS00028"/>
    </source>
</evidence>
<evidence type="ECO:0000313" key="4">
    <source>
        <dbReference type="Proteomes" id="UP001458880"/>
    </source>
</evidence>
<protein>
    <recommendedName>
        <fullName evidence="2">C2H2-type domain-containing protein</fullName>
    </recommendedName>
</protein>
<feature type="region of interest" description="Disordered" evidence="1">
    <location>
        <begin position="1"/>
        <end position="40"/>
    </location>
</feature>